<feature type="region of interest" description="Disordered" evidence="11">
    <location>
        <begin position="112"/>
        <end position="199"/>
    </location>
</feature>
<dbReference type="FunFam" id="3.30.200.20:FF:000705">
    <property type="entry name" value="Non-specific serine/threonine protein kinase"/>
    <property type="match status" value="1"/>
</dbReference>
<gene>
    <name evidence="14" type="primary">LOC100898896</name>
</gene>
<dbReference type="InterPro" id="IPR008271">
    <property type="entry name" value="Ser/Thr_kinase_AS"/>
</dbReference>
<dbReference type="InterPro" id="IPR051931">
    <property type="entry name" value="PAK3-like"/>
</dbReference>
<dbReference type="GO" id="GO:0004674">
    <property type="term" value="F:protein serine/threonine kinase activity"/>
    <property type="evidence" value="ECO:0007669"/>
    <property type="project" value="UniProtKB-KW"/>
</dbReference>
<keyword evidence="4 10" id="KW-0723">Serine/threonine-protein kinase</keyword>
<dbReference type="PANTHER" id="PTHR45832:SF21">
    <property type="entry name" value="NON-SPECIFIC SERINE_THREONINE PROTEIN KINASE"/>
    <property type="match status" value="1"/>
</dbReference>
<dbReference type="PROSITE" id="PS00107">
    <property type="entry name" value="PROTEIN_KINASE_ATP"/>
    <property type="match status" value="1"/>
</dbReference>
<dbReference type="Gene3D" id="3.90.810.10">
    <property type="entry name" value="CRIB domain"/>
    <property type="match status" value="1"/>
</dbReference>
<dbReference type="InterPro" id="IPR000095">
    <property type="entry name" value="CRIB_dom"/>
</dbReference>
<organism evidence="13 14">
    <name type="scientific">Galendromus occidentalis</name>
    <name type="common">western predatory mite</name>
    <dbReference type="NCBI Taxonomy" id="34638"/>
    <lineage>
        <taxon>Eukaryota</taxon>
        <taxon>Metazoa</taxon>
        <taxon>Ecdysozoa</taxon>
        <taxon>Arthropoda</taxon>
        <taxon>Chelicerata</taxon>
        <taxon>Arachnida</taxon>
        <taxon>Acari</taxon>
        <taxon>Parasitiformes</taxon>
        <taxon>Mesostigmata</taxon>
        <taxon>Gamasina</taxon>
        <taxon>Phytoseioidea</taxon>
        <taxon>Phytoseiidae</taxon>
        <taxon>Typhlodrominae</taxon>
        <taxon>Galendromus</taxon>
    </lineage>
</organism>
<keyword evidence="3" id="KW-0963">Cytoplasm</keyword>
<feature type="region of interest" description="Disordered" evidence="11">
    <location>
        <begin position="1"/>
        <end position="36"/>
    </location>
</feature>
<dbReference type="FunFam" id="1.10.510.10:FF:000011">
    <property type="entry name" value="Non-specific serine/threonine protein kinase"/>
    <property type="match status" value="1"/>
</dbReference>
<evidence type="ECO:0000256" key="7">
    <source>
        <dbReference type="ARBA" id="ARBA00022777"/>
    </source>
</evidence>
<dbReference type="Proteomes" id="UP000694867">
    <property type="component" value="Unplaced"/>
</dbReference>
<feature type="domain" description="Protein kinase" evidence="12">
    <location>
        <begin position="217"/>
        <end position="468"/>
    </location>
</feature>
<feature type="compositionally biased region" description="Basic and acidic residues" evidence="11">
    <location>
        <begin position="155"/>
        <end position="184"/>
    </location>
</feature>
<evidence type="ECO:0000256" key="8">
    <source>
        <dbReference type="ARBA" id="ARBA00022840"/>
    </source>
</evidence>
<sequence>MTTTMNNLLSKLGINSSSSSSSSNGNKKSSSSEEVLSISTPFRVCHEVHVKYNPDSGSVEGLPPEWVKLLKEANISKNEQKKNPQAVVQAIDFYEHNIKDNATHAKFLKKQSLEDDDDPPPPPPPKHATGTPKPLKRTVVKELPVYDNVKPLIPPERRPRDKDKKDSPPDLDKVNENQPPEKTKPSLRPKKRQTMSQEEAIRRLQEAVDQGDPKSRYTLISKVGSGASGVVYKAMDQQTRCQVAIKVIDLSQQPKKELILNEILVMKTSSHPNLVNYLASYLVNDNDLWVVMEYLDGGPLTDVVCETIMKDSQMAAVCKETLKALKHLHSRGIIHRDLKSDNVLLGMDGSVKITDFGFCAQISNPNEKRITMVGTPYWMAPEVVAKKQYGNKVDVWSLGIMIVEMIDGQPPYLNETPLKALFLITSNGKPEIKGDNLSPQLRDFLDRCLEVDVTKRATAEELLSHPFLDNACPLSQIVPLIKAAKKVLNKS</sequence>
<dbReference type="KEGG" id="goe:100898896"/>
<evidence type="ECO:0000256" key="1">
    <source>
        <dbReference type="ARBA" id="ARBA00004496"/>
    </source>
</evidence>
<accession>A0AAJ7P9T7</accession>
<dbReference type="AlphaFoldDB" id="A0AAJ7P9T7"/>
<dbReference type="Gene3D" id="3.30.200.20">
    <property type="entry name" value="Phosphorylase Kinase, domain 1"/>
    <property type="match status" value="1"/>
</dbReference>
<dbReference type="GeneID" id="100898896"/>
<evidence type="ECO:0000256" key="9">
    <source>
        <dbReference type="PROSITE-ProRule" id="PRU10141"/>
    </source>
</evidence>
<dbReference type="InterPro" id="IPR033923">
    <property type="entry name" value="PAK_BD"/>
</dbReference>
<comment type="similarity">
    <text evidence="10">Belongs to the protein kinase superfamily.</text>
</comment>
<keyword evidence="5" id="KW-0808">Transferase</keyword>
<dbReference type="InterPro" id="IPR000719">
    <property type="entry name" value="Prot_kinase_dom"/>
</dbReference>
<dbReference type="RefSeq" id="XP_018495109.1">
    <property type="nucleotide sequence ID" value="XM_018639593.1"/>
</dbReference>
<dbReference type="PROSITE" id="PS00108">
    <property type="entry name" value="PROTEIN_KINASE_ST"/>
    <property type="match status" value="1"/>
</dbReference>
<dbReference type="GO" id="GO:0005524">
    <property type="term" value="F:ATP binding"/>
    <property type="evidence" value="ECO:0007669"/>
    <property type="project" value="UniProtKB-UniRule"/>
</dbReference>
<dbReference type="PANTHER" id="PTHR45832">
    <property type="entry name" value="SERINE/THREONINE-PROTEIN KINASE SAMKA-RELATED-RELATED"/>
    <property type="match status" value="1"/>
</dbReference>
<name>A0AAJ7P9T7_9ACAR</name>
<keyword evidence="13" id="KW-1185">Reference proteome</keyword>
<evidence type="ECO:0000256" key="4">
    <source>
        <dbReference type="ARBA" id="ARBA00022527"/>
    </source>
</evidence>
<evidence type="ECO:0000256" key="2">
    <source>
        <dbReference type="ARBA" id="ARBA00012513"/>
    </source>
</evidence>
<comment type="subcellular location">
    <subcellularLocation>
        <location evidence="1">Cytoplasm</location>
    </subcellularLocation>
</comment>
<dbReference type="PROSITE" id="PS50011">
    <property type="entry name" value="PROTEIN_KINASE_DOM"/>
    <property type="match status" value="1"/>
</dbReference>
<evidence type="ECO:0000256" key="11">
    <source>
        <dbReference type="SAM" id="MobiDB-lite"/>
    </source>
</evidence>
<evidence type="ECO:0000259" key="12">
    <source>
        <dbReference type="PROSITE" id="PS50011"/>
    </source>
</evidence>
<evidence type="ECO:0000256" key="5">
    <source>
        <dbReference type="ARBA" id="ARBA00022679"/>
    </source>
</evidence>
<reference evidence="14" key="1">
    <citation type="submission" date="2025-08" db="UniProtKB">
        <authorList>
            <consortium name="RefSeq"/>
        </authorList>
    </citation>
    <scope>IDENTIFICATION</scope>
</reference>
<evidence type="ECO:0000313" key="14">
    <source>
        <dbReference type="RefSeq" id="XP_018495109.1"/>
    </source>
</evidence>
<dbReference type="SMART" id="SM00220">
    <property type="entry name" value="S_TKc"/>
    <property type="match status" value="1"/>
</dbReference>
<protein>
    <recommendedName>
        <fullName evidence="2">non-specific serine/threonine protein kinase</fullName>
        <ecNumber evidence="2">2.7.11.1</ecNumber>
    </recommendedName>
</protein>
<keyword evidence="8 9" id="KW-0067">ATP-binding</keyword>
<keyword evidence="7 14" id="KW-0418">Kinase</keyword>
<evidence type="ECO:0000256" key="6">
    <source>
        <dbReference type="ARBA" id="ARBA00022741"/>
    </source>
</evidence>
<dbReference type="GO" id="GO:0005737">
    <property type="term" value="C:cytoplasm"/>
    <property type="evidence" value="ECO:0007669"/>
    <property type="project" value="UniProtKB-SubCell"/>
</dbReference>
<dbReference type="EC" id="2.7.11.1" evidence="2"/>
<evidence type="ECO:0000256" key="10">
    <source>
        <dbReference type="RuleBase" id="RU000304"/>
    </source>
</evidence>
<evidence type="ECO:0000256" key="3">
    <source>
        <dbReference type="ARBA" id="ARBA00022490"/>
    </source>
</evidence>
<dbReference type="InterPro" id="IPR011009">
    <property type="entry name" value="Kinase-like_dom_sf"/>
</dbReference>
<dbReference type="InterPro" id="IPR036936">
    <property type="entry name" value="CRIB_dom_sf"/>
</dbReference>
<dbReference type="Gene3D" id="1.10.510.10">
    <property type="entry name" value="Transferase(Phosphotransferase) domain 1"/>
    <property type="match status" value="1"/>
</dbReference>
<dbReference type="Pfam" id="PF00069">
    <property type="entry name" value="Pkinase"/>
    <property type="match status" value="1"/>
</dbReference>
<feature type="binding site" evidence="9">
    <location>
        <position position="246"/>
    </location>
    <ligand>
        <name>ATP</name>
        <dbReference type="ChEBI" id="CHEBI:30616"/>
    </ligand>
</feature>
<dbReference type="CDD" id="cd01093">
    <property type="entry name" value="CRIB_PAK_like"/>
    <property type="match status" value="1"/>
</dbReference>
<proteinExistence type="inferred from homology"/>
<keyword evidence="6 9" id="KW-0547">Nucleotide-binding</keyword>
<dbReference type="SUPFAM" id="SSF56112">
    <property type="entry name" value="Protein kinase-like (PK-like)"/>
    <property type="match status" value="1"/>
</dbReference>
<dbReference type="Pfam" id="PF00786">
    <property type="entry name" value="PBD"/>
    <property type="match status" value="1"/>
</dbReference>
<dbReference type="InterPro" id="IPR017441">
    <property type="entry name" value="Protein_kinase_ATP_BS"/>
</dbReference>
<dbReference type="SMART" id="SM00285">
    <property type="entry name" value="PBD"/>
    <property type="match status" value="1"/>
</dbReference>
<evidence type="ECO:0000313" key="13">
    <source>
        <dbReference type="Proteomes" id="UP000694867"/>
    </source>
</evidence>